<reference evidence="1 2" key="1">
    <citation type="submission" date="2018-06" db="EMBL/GenBank/DDBJ databases">
        <title>Mutators as drivers of adaptation in pathogenic bacteria and a risk factor for host jumps and vaccine escape.</title>
        <authorList>
            <person name="Barnes A.C."/>
            <person name="Silayeva O."/>
        </authorList>
    </citation>
    <scope>NUCLEOTIDE SEQUENCE [LARGE SCALE GENOMIC DNA]</scope>
    <source>
        <strain evidence="1 2">QMA0445</strain>
    </source>
</reference>
<protein>
    <submittedName>
        <fullName evidence="1">Uncharacterized protein</fullName>
    </submittedName>
</protein>
<dbReference type="Proteomes" id="UP000269148">
    <property type="component" value="Unassembled WGS sequence"/>
</dbReference>
<comment type="caution">
    <text evidence="1">The sequence shown here is derived from an EMBL/GenBank/DDBJ whole genome shotgun (WGS) entry which is preliminary data.</text>
</comment>
<evidence type="ECO:0000313" key="2">
    <source>
        <dbReference type="Proteomes" id="UP000269148"/>
    </source>
</evidence>
<dbReference type="EMBL" id="QLQD01000023">
    <property type="protein sequence ID" value="RLU58505.1"/>
    <property type="molecule type" value="Genomic_DNA"/>
</dbReference>
<accession>A0A3L8GN35</accession>
<organism evidence="1 2">
    <name type="scientific">Streptococcus iniae</name>
    <name type="common">Streptococcus shiloi</name>
    <dbReference type="NCBI Taxonomy" id="1346"/>
    <lineage>
        <taxon>Bacteria</taxon>
        <taxon>Bacillati</taxon>
        <taxon>Bacillota</taxon>
        <taxon>Bacilli</taxon>
        <taxon>Lactobacillales</taxon>
        <taxon>Streptococcaceae</taxon>
        <taxon>Streptococcus</taxon>
    </lineage>
</organism>
<proteinExistence type="predicted"/>
<sequence length="145" mass="16745">MNDYQENQLLTILSDFIPLMDGDIIQGISPEVGDLTRQKVLEQLRADREELNKEDTSLVGWQEENIQLLEMISDDDFQAVVSEKIMMTEIQIGHSLFQPLSDNQLELLAEQLNSQQETASEKALQVEEKTKQKSSFLEKMLKQFR</sequence>
<dbReference type="OrthoDB" id="2222553at2"/>
<dbReference type="RefSeq" id="WP_121820017.1">
    <property type="nucleotide sequence ID" value="NZ_QLQD01000023.1"/>
</dbReference>
<evidence type="ECO:0000313" key="1">
    <source>
        <dbReference type="EMBL" id="RLU58505.1"/>
    </source>
</evidence>
<name>A0A3L8GN35_STRIN</name>
<dbReference type="AlphaFoldDB" id="A0A3L8GN35"/>
<gene>
    <name evidence="1" type="ORF">DIY07_02125</name>
</gene>